<dbReference type="Proteomes" id="UP001234178">
    <property type="component" value="Unassembled WGS sequence"/>
</dbReference>
<evidence type="ECO:0000313" key="1">
    <source>
        <dbReference type="EMBL" id="KAK4022552.1"/>
    </source>
</evidence>
<reference evidence="1 2" key="1">
    <citation type="journal article" date="2023" name="Nucleic Acids Res.">
        <title>The hologenome of Daphnia magna reveals possible DNA methylation and microbiome-mediated evolution of the host genome.</title>
        <authorList>
            <person name="Chaturvedi A."/>
            <person name="Li X."/>
            <person name="Dhandapani V."/>
            <person name="Marshall H."/>
            <person name="Kissane S."/>
            <person name="Cuenca-Cambronero M."/>
            <person name="Asole G."/>
            <person name="Calvet F."/>
            <person name="Ruiz-Romero M."/>
            <person name="Marangio P."/>
            <person name="Guigo R."/>
            <person name="Rago D."/>
            <person name="Mirbahai L."/>
            <person name="Eastwood N."/>
            <person name="Colbourne J.K."/>
            <person name="Zhou J."/>
            <person name="Mallon E."/>
            <person name="Orsini L."/>
        </authorList>
    </citation>
    <scope>NUCLEOTIDE SEQUENCE [LARGE SCALE GENOMIC DNA]</scope>
    <source>
        <strain evidence="1">LRV0_1</strain>
    </source>
</reference>
<accession>A0ABR0ABQ7</accession>
<proteinExistence type="predicted"/>
<name>A0ABR0ABQ7_9CRUS</name>
<evidence type="ECO:0000313" key="2">
    <source>
        <dbReference type="Proteomes" id="UP001234178"/>
    </source>
</evidence>
<protein>
    <submittedName>
        <fullName evidence="1">Uncharacterized protein</fullName>
    </submittedName>
</protein>
<dbReference type="EMBL" id="JAOYFB010000037">
    <property type="protein sequence ID" value="KAK4022552.1"/>
    <property type="molecule type" value="Genomic_DNA"/>
</dbReference>
<organism evidence="1 2">
    <name type="scientific">Daphnia magna</name>
    <dbReference type="NCBI Taxonomy" id="35525"/>
    <lineage>
        <taxon>Eukaryota</taxon>
        <taxon>Metazoa</taxon>
        <taxon>Ecdysozoa</taxon>
        <taxon>Arthropoda</taxon>
        <taxon>Crustacea</taxon>
        <taxon>Branchiopoda</taxon>
        <taxon>Diplostraca</taxon>
        <taxon>Cladocera</taxon>
        <taxon>Anomopoda</taxon>
        <taxon>Daphniidae</taxon>
        <taxon>Daphnia</taxon>
    </lineage>
</organism>
<comment type="caution">
    <text evidence="1">The sequence shown here is derived from an EMBL/GenBank/DDBJ whole genome shotgun (WGS) entry which is preliminary data.</text>
</comment>
<keyword evidence="2" id="KW-1185">Reference proteome</keyword>
<gene>
    <name evidence="1" type="ORF">OUZ56_008013</name>
</gene>
<sequence>MESCVIHHQMGFFAIVDALSFADHVNRYTSFDQHFEIDPVELNYDQHPMDNIDAVNNECDA</sequence>